<dbReference type="Proteomes" id="UP000563094">
    <property type="component" value="Unassembled WGS sequence"/>
</dbReference>
<accession>A0A839GAQ2</accession>
<keyword evidence="5" id="KW-1185">Reference proteome</keyword>
<name>A0A839GAQ2_9BACT</name>
<dbReference type="Gene3D" id="3.40.50.150">
    <property type="entry name" value="Vaccinia Virus protein VP39"/>
    <property type="match status" value="1"/>
</dbReference>
<dbReference type="SUPFAM" id="SSF53335">
    <property type="entry name" value="S-adenosyl-L-methionine-dependent methyltransferases"/>
    <property type="match status" value="1"/>
</dbReference>
<dbReference type="Pfam" id="PF13649">
    <property type="entry name" value="Methyltransf_25"/>
    <property type="match status" value="1"/>
</dbReference>
<evidence type="ECO:0000259" key="3">
    <source>
        <dbReference type="Pfam" id="PF13649"/>
    </source>
</evidence>
<evidence type="ECO:0000256" key="1">
    <source>
        <dbReference type="ARBA" id="ARBA00022603"/>
    </source>
</evidence>
<evidence type="ECO:0000313" key="5">
    <source>
        <dbReference type="Proteomes" id="UP000563094"/>
    </source>
</evidence>
<gene>
    <name evidence="4" type="ORF">FHS90_000067</name>
</gene>
<evidence type="ECO:0000256" key="2">
    <source>
        <dbReference type="ARBA" id="ARBA00022679"/>
    </source>
</evidence>
<keyword evidence="4" id="KW-0830">Ubiquinone</keyword>
<dbReference type="CDD" id="cd02440">
    <property type="entry name" value="AdoMet_MTases"/>
    <property type="match status" value="1"/>
</dbReference>
<proteinExistence type="predicted"/>
<dbReference type="InterPro" id="IPR029063">
    <property type="entry name" value="SAM-dependent_MTases_sf"/>
</dbReference>
<dbReference type="RefSeq" id="WP_182511152.1">
    <property type="nucleotide sequence ID" value="NZ_JACJIQ010000001.1"/>
</dbReference>
<dbReference type="PANTHER" id="PTHR43861">
    <property type="entry name" value="TRANS-ACONITATE 2-METHYLTRANSFERASE-RELATED"/>
    <property type="match status" value="1"/>
</dbReference>
<dbReference type="EMBL" id="JACJIQ010000001">
    <property type="protein sequence ID" value="MBA9075370.1"/>
    <property type="molecule type" value="Genomic_DNA"/>
</dbReference>
<dbReference type="PANTHER" id="PTHR43861:SF1">
    <property type="entry name" value="TRANS-ACONITATE 2-METHYLTRANSFERASE"/>
    <property type="match status" value="1"/>
</dbReference>
<dbReference type="GO" id="GO:0008168">
    <property type="term" value="F:methyltransferase activity"/>
    <property type="evidence" value="ECO:0007669"/>
    <property type="project" value="UniProtKB-KW"/>
</dbReference>
<dbReference type="AlphaFoldDB" id="A0A839GAQ2"/>
<organism evidence="4 5">
    <name type="scientific">Rufibacter quisquiliarum</name>
    <dbReference type="NCBI Taxonomy" id="1549639"/>
    <lineage>
        <taxon>Bacteria</taxon>
        <taxon>Pseudomonadati</taxon>
        <taxon>Bacteroidota</taxon>
        <taxon>Cytophagia</taxon>
        <taxon>Cytophagales</taxon>
        <taxon>Hymenobacteraceae</taxon>
        <taxon>Rufibacter</taxon>
    </lineage>
</organism>
<keyword evidence="1 4" id="KW-0489">Methyltransferase</keyword>
<reference evidence="4 5" key="1">
    <citation type="submission" date="2020-08" db="EMBL/GenBank/DDBJ databases">
        <title>Genomic Encyclopedia of Type Strains, Phase IV (KMG-IV): sequencing the most valuable type-strain genomes for metagenomic binning, comparative biology and taxonomic classification.</title>
        <authorList>
            <person name="Goeker M."/>
        </authorList>
    </citation>
    <scope>NUCLEOTIDE SEQUENCE [LARGE SCALE GENOMIC DNA]</scope>
    <source>
        <strain evidence="4 5">DSM 29854</strain>
    </source>
</reference>
<dbReference type="InterPro" id="IPR041698">
    <property type="entry name" value="Methyltransf_25"/>
</dbReference>
<keyword evidence="2" id="KW-0808">Transferase</keyword>
<evidence type="ECO:0000313" key="4">
    <source>
        <dbReference type="EMBL" id="MBA9075370.1"/>
    </source>
</evidence>
<sequence length="267" mass="31746">MLKAKISNLLRHLRLLYLTDKARFYFHWLRYRKLNQSFRQAHPEVKLPPDYLLYESFQLHYPLYYEDGQETAQELVELFRQHIELKDKKILDWGCGPGRIIRHMPALIGNGCEFYGTDYNQKSIAWCSQHLKGITFNTNTLAAQLPYPDNFFDLIYGYSIFTHLSETLHYEWYAELIRVLKPQGILFLTTQGNNYIAKLTDTERESFNQGQLVVRGKVKEGHRTYSAFHPEPFMRHLFRKEEIVEHLTAPPHANGWLPHDFWIVKKK</sequence>
<comment type="caution">
    <text evidence="4">The sequence shown here is derived from an EMBL/GenBank/DDBJ whole genome shotgun (WGS) entry which is preliminary data.</text>
</comment>
<protein>
    <submittedName>
        <fullName evidence="4">Ubiquinone/menaquinone biosynthesis C-methylase UbiE</fullName>
    </submittedName>
</protein>
<feature type="domain" description="Methyltransferase" evidence="3">
    <location>
        <begin position="90"/>
        <end position="184"/>
    </location>
</feature>
<dbReference type="GO" id="GO:0032259">
    <property type="term" value="P:methylation"/>
    <property type="evidence" value="ECO:0007669"/>
    <property type="project" value="UniProtKB-KW"/>
</dbReference>